<dbReference type="InterPro" id="IPR052522">
    <property type="entry name" value="ABC-2_transport_permease"/>
</dbReference>
<evidence type="ECO:0000256" key="3">
    <source>
        <dbReference type="ARBA" id="ARBA00022692"/>
    </source>
</evidence>
<dbReference type="PANTHER" id="PTHR43332">
    <property type="entry name" value="INNER MEMBRANE TRANSPORT PERMEASE YADH-RELATED"/>
    <property type="match status" value="1"/>
</dbReference>
<dbReference type="AlphaFoldDB" id="A0A656JZX0"/>
<dbReference type="InterPro" id="IPR013525">
    <property type="entry name" value="ABC2_TM"/>
</dbReference>
<dbReference type="PROSITE" id="PS51012">
    <property type="entry name" value="ABC_TM2"/>
    <property type="match status" value="1"/>
</dbReference>
<dbReference type="EMBL" id="AOKF01001040">
    <property type="protein sequence ID" value="EPN63262.1"/>
    <property type="molecule type" value="Genomic_DNA"/>
</dbReference>
<keyword evidence="4 6" id="KW-1133">Transmembrane helix</keyword>
<organism evidence="8 9">
    <name type="scientific">Pseudomonas syringae pv. actinidiae ICMP 19096</name>
    <dbReference type="NCBI Taxonomy" id="1194405"/>
    <lineage>
        <taxon>Bacteria</taxon>
        <taxon>Pseudomonadati</taxon>
        <taxon>Pseudomonadota</taxon>
        <taxon>Gammaproteobacteria</taxon>
        <taxon>Pseudomonadales</taxon>
        <taxon>Pseudomonadaceae</taxon>
        <taxon>Pseudomonas</taxon>
        <taxon>Pseudomonas syringae</taxon>
    </lineage>
</organism>
<dbReference type="InterPro" id="IPR047817">
    <property type="entry name" value="ABC2_TM_bact-type"/>
</dbReference>
<evidence type="ECO:0000256" key="2">
    <source>
        <dbReference type="ARBA" id="ARBA00007783"/>
    </source>
</evidence>
<feature type="transmembrane region" description="Helical" evidence="6">
    <location>
        <begin position="64"/>
        <end position="91"/>
    </location>
</feature>
<dbReference type="Proteomes" id="UP000018849">
    <property type="component" value="Unassembled WGS sequence"/>
</dbReference>
<comment type="subcellular location">
    <subcellularLocation>
        <location evidence="6">Cell inner membrane</location>
        <topology evidence="6">Multi-pass membrane protein</topology>
    </subcellularLocation>
    <subcellularLocation>
        <location evidence="1">Membrane</location>
        <topology evidence="1">Multi-pass membrane protein</topology>
    </subcellularLocation>
</comment>
<accession>A0A656JZX0</accession>
<name>A0A656JZX0_PSESF</name>
<protein>
    <recommendedName>
        <fullName evidence="6">Transport permease protein</fullName>
    </recommendedName>
</protein>
<reference evidence="8 9" key="1">
    <citation type="journal article" date="2013" name="PLoS Pathog.">
        <title>Genomic analysis of the Kiwifruit pathogen Pseudomonas syringae pv. actinidiae provides insight into the origins of an emergent plant disease.</title>
        <authorList>
            <person name="McCann H.C."/>
            <person name="Rikkerink E.H."/>
            <person name="Bertels F."/>
            <person name="Fiers M."/>
            <person name="Lu A."/>
            <person name="Rees-George J."/>
            <person name="Andersen M.T."/>
            <person name="Gleave A.P."/>
            <person name="Haubold B."/>
            <person name="Wohlers M.W."/>
            <person name="Guttman D.S."/>
            <person name="Wang P.W."/>
            <person name="Straub C."/>
            <person name="Vanneste J.L."/>
            <person name="Rainey P.B."/>
            <person name="Templeton M.D."/>
        </authorList>
    </citation>
    <scope>NUCLEOTIDE SEQUENCE [LARGE SCALE GENOMIC DNA]</scope>
    <source>
        <strain evidence="8 9">ICMP 19096</strain>
    </source>
</reference>
<feature type="transmembrane region" description="Helical" evidence="6">
    <location>
        <begin position="112"/>
        <end position="137"/>
    </location>
</feature>
<dbReference type="PRINTS" id="PR00164">
    <property type="entry name" value="ABC2TRNSPORT"/>
</dbReference>
<feature type="transmembrane region" description="Helical" evidence="6">
    <location>
        <begin position="232"/>
        <end position="255"/>
    </location>
</feature>
<feature type="transmembrane region" description="Helical" evidence="6">
    <location>
        <begin position="176"/>
        <end position="197"/>
    </location>
</feature>
<evidence type="ECO:0000313" key="8">
    <source>
        <dbReference type="EMBL" id="EPN63262.1"/>
    </source>
</evidence>
<evidence type="ECO:0000259" key="7">
    <source>
        <dbReference type="PROSITE" id="PS51012"/>
    </source>
</evidence>
<feature type="transmembrane region" description="Helical" evidence="6">
    <location>
        <begin position="34"/>
        <end position="52"/>
    </location>
</feature>
<evidence type="ECO:0000256" key="6">
    <source>
        <dbReference type="RuleBase" id="RU361157"/>
    </source>
</evidence>
<dbReference type="PANTHER" id="PTHR43332:SF2">
    <property type="entry name" value="INNER MEMBRANE TRANSPORT PERMEASE YADH"/>
    <property type="match status" value="1"/>
</dbReference>
<keyword evidence="6" id="KW-1003">Cell membrane</keyword>
<evidence type="ECO:0000256" key="5">
    <source>
        <dbReference type="ARBA" id="ARBA00023136"/>
    </source>
</evidence>
<evidence type="ECO:0000256" key="4">
    <source>
        <dbReference type="ARBA" id="ARBA00022989"/>
    </source>
</evidence>
<evidence type="ECO:0000313" key="9">
    <source>
        <dbReference type="Proteomes" id="UP000018849"/>
    </source>
</evidence>
<keyword evidence="5 6" id="KW-0472">Membrane</keyword>
<dbReference type="GO" id="GO:0140359">
    <property type="term" value="F:ABC-type transporter activity"/>
    <property type="evidence" value="ECO:0007669"/>
    <property type="project" value="InterPro"/>
</dbReference>
<dbReference type="GO" id="GO:0043190">
    <property type="term" value="C:ATP-binding cassette (ABC) transporter complex"/>
    <property type="evidence" value="ECO:0007669"/>
    <property type="project" value="InterPro"/>
</dbReference>
<keyword evidence="3 6" id="KW-0812">Transmembrane</keyword>
<feature type="domain" description="ABC transmembrane type-2" evidence="7">
    <location>
        <begin position="28"/>
        <end position="257"/>
    </location>
</feature>
<gene>
    <name evidence="8" type="ORF">A245_12368</name>
</gene>
<evidence type="ECO:0000256" key="1">
    <source>
        <dbReference type="ARBA" id="ARBA00004141"/>
    </source>
</evidence>
<feature type="transmembrane region" description="Helical" evidence="6">
    <location>
        <begin position="143"/>
        <end position="169"/>
    </location>
</feature>
<keyword evidence="6" id="KW-0813">Transport</keyword>
<dbReference type="Pfam" id="PF01061">
    <property type="entry name" value="ABC2_membrane"/>
    <property type="match status" value="1"/>
</dbReference>
<sequence length="318" mass="35162">MTVQSGELRPNLIALKTIVYREVHRFMRIWPQTLLPPAITMVLYFVIFGNLIGRQIGDMGGFTYMQYIVPGLIMMSVITNSYGNVVSSFFGAKFQHSIEELMVSPVSPHTILIGYTLGGVLRGLMVGFIVTMLSMFFTDLQVHHLGVTIIVVVLTATIFSLLGFINAVFARNFDDISIIPTFVLTPLTYLGGVFYSINLLPPFWQTVSLANPVLHMVNAFRYGILGVSDIKISIALAFMIVATFVLYFGCARLLVSGRGMRGHSFMDWLPAWLAKAISSSAERVVHFSGGKDFDHSMMSGCSRSGGGESFRFCSFSAR</sequence>
<comment type="similarity">
    <text evidence="2 6">Belongs to the ABC-2 integral membrane protein family.</text>
</comment>
<dbReference type="InterPro" id="IPR000412">
    <property type="entry name" value="ABC_2_transport"/>
</dbReference>
<dbReference type="NCBIfam" id="NF011648">
    <property type="entry name" value="PRK15066.1"/>
    <property type="match status" value="1"/>
</dbReference>
<proteinExistence type="inferred from homology"/>
<comment type="caution">
    <text evidence="8">The sequence shown here is derived from an EMBL/GenBank/DDBJ whole genome shotgun (WGS) entry which is preliminary data.</text>
</comment>